<feature type="transmembrane region" description="Helical" evidence="1">
    <location>
        <begin position="138"/>
        <end position="160"/>
    </location>
</feature>
<dbReference type="Proteomes" id="UP000467193">
    <property type="component" value="Chromosome"/>
</dbReference>
<evidence type="ECO:0000313" key="3">
    <source>
        <dbReference type="Proteomes" id="UP000467193"/>
    </source>
</evidence>
<protein>
    <submittedName>
        <fullName evidence="2">Uncharacterized protein</fullName>
    </submittedName>
</protein>
<dbReference type="AlphaFoldDB" id="A0A7I7QL08"/>
<dbReference type="EMBL" id="AP022588">
    <property type="protein sequence ID" value="BBY27059.1"/>
    <property type="molecule type" value="Genomic_DNA"/>
</dbReference>
<sequence length="170" mass="18010">MTDGSDTTEMLDDGGHRDAAALDTPAGGRAAIRMAVAAVGVLVGAYGVWLLWEFPADVLIRIAVWAAVGLIVHDFVFAPLTAALGYTSRRLITGGWWPPVAIAAVCSATLILLALPVFDAPGAKADNPTTLDRDYPLGLGISLVIVWVCVPLHYAIVTVVRRRRRAVAKP</sequence>
<keyword evidence="1" id="KW-1133">Transmembrane helix</keyword>
<accession>A0A7I7QL08</accession>
<gene>
    <name evidence="2" type="ORF">MSEDJ_11550</name>
</gene>
<organism evidence="2 3">
    <name type="scientific">Mycolicibacterium sediminis</name>
    <dbReference type="NCBI Taxonomy" id="1286180"/>
    <lineage>
        <taxon>Bacteria</taxon>
        <taxon>Bacillati</taxon>
        <taxon>Actinomycetota</taxon>
        <taxon>Actinomycetes</taxon>
        <taxon>Mycobacteriales</taxon>
        <taxon>Mycobacteriaceae</taxon>
        <taxon>Mycolicibacterium</taxon>
    </lineage>
</organism>
<dbReference type="RefSeq" id="WP_163796000.1">
    <property type="nucleotide sequence ID" value="NZ_AP022588.1"/>
</dbReference>
<keyword evidence="1" id="KW-0812">Transmembrane</keyword>
<dbReference type="KEGG" id="msei:MSEDJ_11550"/>
<feature type="transmembrane region" description="Helical" evidence="1">
    <location>
        <begin position="30"/>
        <end position="52"/>
    </location>
</feature>
<feature type="transmembrane region" description="Helical" evidence="1">
    <location>
        <begin position="96"/>
        <end position="118"/>
    </location>
</feature>
<feature type="transmembrane region" description="Helical" evidence="1">
    <location>
        <begin position="58"/>
        <end position="84"/>
    </location>
</feature>
<reference evidence="2 3" key="1">
    <citation type="journal article" date="2019" name="Emerg. Microbes Infect.">
        <title>Comprehensive subspecies identification of 175 nontuberculous mycobacteria species based on 7547 genomic profiles.</title>
        <authorList>
            <person name="Matsumoto Y."/>
            <person name="Kinjo T."/>
            <person name="Motooka D."/>
            <person name="Nabeya D."/>
            <person name="Jung N."/>
            <person name="Uechi K."/>
            <person name="Horii T."/>
            <person name="Iida T."/>
            <person name="Fujita J."/>
            <person name="Nakamura S."/>
        </authorList>
    </citation>
    <scope>NUCLEOTIDE SEQUENCE [LARGE SCALE GENOMIC DNA]</scope>
    <source>
        <strain evidence="2 3">JCM 17899</strain>
    </source>
</reference>
<keyword evidence="1" id="KW-0472">Membrane</keyword>
<name>A0A7I7QL08_9MYCO</name>
<evidence type="ECO:0000256" key="1">
    <source>
        <dbReference type="SAM" id="Phobius"/>
    </source>
</evidence>
<proteinExistence type="predicted"/>
<evidence type="ECO:0000313" key="2">
    <source>
        <dbReference type="EMBL" id="BBY27059.1"/>
    </source>
</evidence>
<keyword evidence="3" id="KW-1185">Reference proteome</keyword>